<dbReference type="GO" id="GO:0050661">
    <property type="term" value="F:NADP binding"/>
    <property type="evidence" value="ECO:0007669"/>
    <property type="project" value="InterPro"/>
</dbReference>
<dbReference type="SUPFAM" id="SSF53597">
    <property type="entry name" value="Dihydrofolate reductase-like"/>
    <property type="match status" value="1"/>
</dbReference>
<dbReference type="InterPro" id="IPR024072">
    <property type="entry name" value="DHFR-like_dom_sf"/>
</dbReference>
<dbReference type="Gene3D" id="3.40.430.10">
    <property type="entry name" value="Dihydrofolate Reductase, subunit A"/>
    <property type="match status" value="1"/>
</dbReference>
<dbReference type="PIRSF" id="PIRSF000194">
    <property type="entry name" value="DHFR"/>
    <property type="match status" value="1"/>
</dbReference>
<dbReference type="EC" id="1.5.1.3" evidence="2"/>
<evidence type="ECO:0000256" key="2">
    <source>
        <dbReference type="ARBA" id="ARBA00012856"/>
    </source>
</evidence>
<dbReference type="InterPro" id="IPR012259">
    <property type="entry name" value="DHFR"/>
</dbReference>
<evidence type="ECO:0000256" key="1">
    <source>
        <dbReference type="ARBA" id="ARBA00004903"/>
    </source>
</evidence>
<name>A0A1J5P1S5_9ZZZZ</name>
<dbReference type="InterPro" id="IPR017925">
    <property type="entry name" value="DHFR_CS"/>
</dbReference>
<gene>
    <name evidence="7" type="primary">dhfrIII_4</name>
    <name evidence="7" type="ORF">GALL_534260</name>
</gene>
<dbReference type="GO" id="GO:0004146">
    <property type="term" value="F:dihydrofolate reductase activity"/>
    <property type="evidence" value="ECO:0007669"/>
    <property type="project" value="UniProtKB-EC"/>
</dbReference>
<evidence type="ECO:0000256" key="4">
    <source>
        <dbReference type="ARBA" id="ARBA00022857"/>
    </source>
</evidence>
<dbReference type="GO" id="GO:0046655">
    <property type="term" value="P:folic acid metabolic process"/>
    <property type="evidence" value="ECO:0007669"/>
    <property type="project" value="TreeGrafter"/>
</dbReference>
<keyword evidence="5 7" id="KW-0560">Oxidoreductase</keyword>
<dbReference type="EMBL" id="MLJW01007655">
    <property type="protein sequence ID" value="OIQ65018.1"/>
    <property type="molecule type" value="Genomic_DNA"/>
</dbReference>
<dbReference type="GO" id="GO:0046654">
    <property type="term" value="P:tetrahydrofolate biosynthetic process"/>
    <property type="evidence" value="ECO:0007669"/>
    <property type="project" value="InterPro"/>
</dbReference>
<dbReference type="GO" id="GO:0046452">
    <property type="term" value="P:dihydrofolate metabolic process"/>
    <property type="evidence" value="ECO:0007669"/>
    <property type="project" value="TreeGrafter"/>
</dbReference>
<organism evidence="7">
    <name type="scientific">mine drainage metagenome</name>
    <dbReference type="NCBI Taxonomy" id="410659"/>
    <lineage>
        <taxon>unclassified sequences</taxon>
        <taxon>metagenomes</taxon>
        <taxon>ecological metagenomes</taxon>
    </lineage>
</organism>
<sequence length="172" mass="18782">MTRITLTAGPIARARNGVIGKEGGLPWKLKTDLANFRAVTMGKPVIMGRKTWDSLPRRPLVGRTNIVLSRDGSFAPPGCVVCEDFTEAVAIAREQAEDDGQTEVCVIGGASLFKTALAKAGRIYLTEVHADLEGDVTLEGFDESQWKEVRAQDYPAGEGDDHPFTIRVLERR</sequence>
<dbReference type="CDD" id="cd00209">
    <property type="entry name" value="DHFR"/>
    <property type="match status" value="1"/>
</dbReference>
<comment type="pathway">
    <text evidence="1">Cofactor biosynthesis; tetrahydrofolate biosynthesis; 5,6,7,8-tetrahydrofolate from 7,8-dihydrofolate: step 1/1.</text>
</comment>
<comment type="caution">
    <text evidence="7">The sequence shown here is derived from an EMBL/GenBank/DDBJ whole genome shotgun (WGS) entry which is preliminary data.</text>
</comment>
<reference evidence="7" key="1">
    <citation type="submission" date="2016-10" db="EMBL/GenBank/DDBJ databases">
        <title>Sequence of Gallionella enrichment culture.</title>
        <authorList>
            <person name="Poehlein A."/>
            <person name="Muehling M."/>
            <person name="Daniel R."/>
        </authorList>
    </citation>
    <scope>NUCLEOTIDE SEQUENCE</scope>
</reference>
<dbReference type="AlphaFoldDB" id="A0A1J5P1S5"/>
<evidence type="ECO:0000256" key="3">
    <source>
        <dbReference type="ARBA" id="ARBA00022563"/>
    </source>
</evidence>
<dbReference type="GO" id="GO:0006730">
    <property type="term" value="P:one-carbon metabolic process"/>
    <property type="evidence" value="ECO:0007669"/>
    <property type="project" value="UniProtKB-KW"/>
</dbReference>
<accession>A0A1J5P1S5</accession>
<keyword evidence="3" id="KW-0554">One-carbon metabolism</keyword>
<protein>
    <recommendedName>
        <fullName evidence="2">dihydrofolate reductase</fullName>
        <ecNumber evidence="2">1.5.1.3</ecNumber>
    </recommendedName>
</protein>
<dbReference type="PRINTS" id="PR00070">
    <property type="entry name" value="DHFR"/>
</dbReference>
<dbReference type="PANTHER" id="PTHR48069">
    <property type="entry name" value="DIHYDROFOLATE REDUCTASE"/>
    <property type="match status" value="1"/>
</dbReference>
<feature type="domain" description="DHFR" evidence="6">
    <location>
        <begin position="1"/>
        <end position="171"/>
    </location>
</feature>
<dbReference type="PROSITE" id="PS00075">
    <property type="entry name" value="DHFR_1"/>
    <property type="match status" value="1"/>
</dbReference>
<dbReference type="InterPro" id="IPR001796">
    <property type="entry name" value="DHFR_dom"/>
</dbReference>
<evidence type="ECO:0000256" key="5">
    <source>
        <dbReference type="ARBA" id="ARBA00023002"/>
    </source>
</evidence>
<dbReference type="PROSITE" id="PS51330">
    <property type="entry name" value="DHFR_2"/>
    <property type="match status" value="1"/>
</dbReference>
<dbReference type="Pfam" id="PF00186">
    <property type="entry name" value="DHFR_1"/>
    <property type="match status" value="1"/>
</dbReference>
<keyword evidence="4" id="KW-0521">NADP</keyword>
<dbReference type="PANTHER" id="PTHR48069:SF3">
    <property type="entry name" value="DIHYDROFOLATE REDUCTASE"/>
    <property type="match status" value="1"/>
</dbReference>
<evidence type="ECO:0000313" key="7">
    <source>
        <dbReference type="EMBL" id="OIQ65018.1"/>
    </source>
</evidence>
<proteinExistence type="predicted"/>
<dbReference type="GO" id="GO:0005829">
    <property type="term" value="C:cytosol"/>
    <property type="evidence" value="ECO:0007669"/>
    <property type="project" value="TreeGrafter"/>
</dbReference>
<evidence type="ECO:0000259" key="6">
    <source>
        <dbReference type="PROSITE" id="PS51330"/>
    </source>
</evidence>